<dbReference type="EMBL" id="SLXQ01000001">
    <property type="protein sequence ID" value="TCP57068.1"/>
    <property type="molecule type" value="Genomic_DNA"/>
</dbReference>
<dbReference type="RefSeq" id="WP_132875590.1">
    <property type="nucleotide sequence ID" value="NZ_SLXQ01000001.1"/>
</dbReference>
<organism evidence="2 3">
    <name type="scientific">Tamaricihabitans halophyticus</name>
    <dbReference type="NCBI Taxonomy" id="1262583"/>
    <lineage>
        <taxon>Bacteria</taxon>
        <taxon>Bacillati</taxon>
        <taxon>Actinomycetota</taxon>
        <taxon>Actinomycetes</taxon>
        <taxon>Pseudonocardiales</taxon>
        <taxon>Pseudonocardiaceae</taxon>
        <taxon>Tamaricihabitans</taxon>
    </lineage>
</organism>
<evidence type="ECO:0000256" key="1">
    <source>
        <dbReference type="SAM" id="Phobius"/>
    </source>
</evidence>
<keyword evidence="1" id="KW-0472">Membrane</keyword>
<evidence type="ECO:0008006" key="4">
    <source>
        <dbReference type="Google" id="ProtNLM"/>
    </source>
</evidence>
<keyword evidence="1" id="KW-0812">Transmembrane</keyword>
<sequence>MDTWVFYVIGGVLLAGYMVWQWQHNKKKIAHFTQVAQQRGWQYRPKDSSVLGRFRGSPFNSRGHSRRARHVFSGQHRGKPFCCYEYTYKVTSGSGSNRRTQTYYFRIASVSTPATRPTLEISKEGWGSKMLDFVGVRDLQLESVEFNKAFKIKTENDKFAYDVLHPRTMEWMLHDPRAPETPVRFENGGLVTWERGKFDLEWMQPRLDYLCEFVERVPEFVWK</sequence>
<gene>
    <name evidence="2" type="ORF">EV191_1011020</name>
</gene>
<feature type="transmembrane region" description="Helical" evidence="1">
    <location>
        <begin position="6"/>
        <end position="22"/>
    </location>
</feature>
<keyword evidence="3" id="KW-1185">Reference proteome</keyword>
<keyword evidence="1" id="KW-1133">Transmembrane helix</keyword>
<dbReference type="Proteomes" id="UP000294911">
    <property type="component" value="Unassembled WGS sequence"/>
</dbReference>
<comment type="caution">
    <text evidence="2">The sequence shown here is derived from an EMBL/GenBank/DDBJ whole genome shotgun (WGS) entry which is preliminary data.</text>
</comment>
<proteinExistence type="predicted"/>
<evidence type="ECO:0000313" key="3">
    <source>
        <dbReference type="Proteomes" id="UP000294911"/>
    </source>
</evidence>
<name>A0A4R2R5M4_9PSEU</name>
<evidence type="ECO:0000313" key="2">
    <source>
        <dbReference type="EMBL" id="TCP57068.1"/>
    </source>
</evidence>
<dbReference type="AlphaFoldDB" id="A0A4R2R5M4"/>
<reference evidence="2 3" key="1">
    <citation type="submission" date="2019-03" db="EMBL/GenBank/DDBJ databases">
        <title>Genomic Encyclopedia of Type Strains, Phase IV (KMG-IV): sequencing the most valuable type-strain genomes for metagenomic binning, comparative biology and taxonomic classification.</title>
        <authorList>
            <person name="Goeker M."/>
        </authorList>
    </citation>
    <scope>NUCLEOTIDE SEQUENCE [LARGE SCALE GENOMIC DNA]</scope>
    <source>
        <strain evidence="2 3">DSM 45765</strain>
    </source>
</reference>
<dbReference type="OrthoDB" id="3429251at2"/>
<protein>
    <recommendedName>
        <fullName evidence="4">DUF3137 domain-containing protein</fullName>
    </recommendedName>
</protein>
<accession>A0A4R2R5M4</accession>